<evidence type="ECO:0000259" key="6">
    <source>
        <dbReference type="Pfam" id="PF02836"/>
    </source>
</evidence>
<dbReference type="PANTHER" id="PTHR42732">
    <property type="entry name" value="BETA-GALACTOSIDASE"/>
    <property type="match status" value="1"/>
</dbReference>
<dbReference type="Gene3D" id="3.20.20.80">
    <property type="entry name" value="Glycosidases"/>
    <property type="match status" value="1"/>
</dbReference>
<keyword evidence="2 8" id="KW-0378">Hydrolase</keyword>
<feature type="domain" description="MCM AAA-lid" evidence="7">
    <location>
        <begin position="2"/>
        <end position="56"/>
    </location>
</feature>
<dbReference type="InterPro" id="IPR027417">
    <property type="entry name" value="P-loop_NTPase"/>
</dbReference>
<keyword evidence="9" id="KW-1185">Reference proteome</keyword>
<keyword evidence="3" id="KW-0326">Glycosidase</keyword>
<dbReference type="Gene3D" id="2.60.120.260">
    <property type="entry name" value="Galactose-binding domain-like"/>
    <property type="match status" value="1"/>
</dbReference>
<dbReference type="InterPro" id="IPR017853">
    <property type="entry name" value="GH"/>
</dbReference>
<dbReference type="EMBL" id="JAQQWK010000001">
    <property type="protein sequence ID" value="KAK8056155.1"/>
    <property type="molecule type" value="Genomic_DNA"/>
</dbReference>
<evidence type="ECO:0000259" key="7">
    <source>
        <dbReference type="Pfam" id="PF17855"/>
    </source>
</evidence>
<proteinExistence type="inferred from homology"/>
<dbReference type="Gene3D" id="3.40.50.300">
    <property type="entry name" value="P-loop containing nucleotide triphosphate hydrolases"/>
    <property type="match status" value="1"/>
</dbReference>
<comment type="similarity">
    <text evidence="1">Belongs to the glycosyl hydrolase 2 family.</text>
</comment>
<feature type="compositionally biased region" description="Polar residues" evidence="4">
    <location>
        <begin position="163"/>
        <end position="174"/>
    </location>
</feature>
<feature type="domain" description="Glycoside hydrolase family 2 catalytic" evidence="6">
    <location>
        <begin position="574"/>
        <end position="759"/>
    </location>
</feature>
<dbReference type="SUPFAM" id="SSF51445">
    <property type="entry name" value="(Trans)glycosidases"/>
    <property type="match status" value="1"/>
</dbReference>
<sequence length="855" mass="95204">MRKLGQDVRAAEKRITATTRQLESMIRLSEAHAKMRLSTTVTKADVEEAYRLIQTALKTAATDAQGRIDMSMLTEGTTSADRKRKEELKVAITALLDDLTAGGQTVKWSEVSRKLSEGASVPVESADFAETMRALEMDASGAEKTLLTPPPPPPPPPNKTKATEQNGLFSSPTNYPRPDFVRPNLNWKLLDDQEWQMLYDDQDLGLSAGWHLQGVPDQVEVADASSAGQSEAELQKLAAFPELKEVGFSRPNATHNKKKPIKLPYVFQTPASGWGDNEAHEVLWYETVLQEPRAWNDVEKGLRVLVRFGAVDYETSIWIAGRYVGSHRGGHVPFDVDVTDALTAASNEGKEAKLVMRVRDSPSDLEQPRGKQYWAPTPESIFYTPSSGIWQSVWMEVVPAARVASSSEGTVLKSTDIEQGVLKAKVNVVGRRAGAKYDVEIESSIGGVSVGKTRQALLKDKDYVKFDVNMKLSAEQLKQLPAELTGAAPTDNADCWKDGVALWSVDHPTLYDLKIRLYDSTGALLDEVDTYTGMRSINWTTGDGTFRLNGKPIFQTLTLDQGYWPETGITPPSSESLKLDIELHKKMGLNGCRKHQKVEDPRFYYWADKLGFLVWGEIANAYEFSEEYMKRFDQEWTEAVRRDINHPSIIVWTPVNESWAYPSLKDNVEQRNHIRSLYYMTKSLDPTRPINDNCGWEHVNSDLSTFHDYNDAPALEKSYATLESTMGSKLAGRGMFVGPTGADAGSQHKPGAPVICSEFGGVNIKPKSEADKATDRDWGYTTASDPQDLLKRIEAIVMAVIKPGHISGLVWTQITDIEQEVNGLYSYDRKEKIDPAEVKKIMDRAAKLYLDGVTK</sequence>
<dbReference type="Pfam" id="PF17855">
    <property type="entry name" value="MCM_lid"/>
    <property type="match status" value="1"/>
</dbReference>
<dbReference type="PANTHER" id="PTHR42732:SF4">
    <property type="entry name" value="BETA-MANNOSIDASE"/>
    <property type="match status" value="1"/>
</dbReference>
<dbReference type="InterPro" id="IPR051913">
    <property type="entry name" value="GH2_Domain-Containing"/>
</dbReference>
<organism evidence="8 9">
    <name type="scientific">Apiospora rasikravindrae</name>
    <dbReference type="NCBI Taxonomy" id="990691"/>
    <lineage>
        <taxon>Eukaryota</taxon>
        <taxon>Fungi</taxon>
        <taxon>Dikarya</taxon>
        <taxon>Ascomycota</taxon>
        <taxon>Pezizomycotina</taxon>
        <taxon>Sordariomycetes</taxon>
        <taxon>Xylariomycetidae</taxon>
        <taxon>Amphisphaeriales</taxon>
        <taxon>Apiosporaceae</taxon>
        <taxon>Apiospora</taxon>
    </lineage>
</organism>
<dbReference type="SUPFAM" id="SSF49785">
    <property type="entry name" value="Galactose-binding domain-like"/>
    <property type="match status" value="1"/>
</dbReference>
<dbReference type="Pfam" id="PF00703">
    <property type="entry name" value="Glyco_hydro_2"/>
    <property type="match status" value="1"/>
</dbReference>
<reference evidence="8 9" key="1">
    <citation type="submission" date="2023-01" db="EMBL/GenBank/DDBJ databases">
        <title>Analysis of 21 Apiospora genomes using comparative genomics revels a genus with tremendous synthesis potential of carbohydrate active enzymes and secondary metabolites.</title>
        <authorList>
            <person name="Sorensen T."/>
        </authorList>
    </citation>
    <scope>NUCLEOTIDE SEQUENCE [LARGE SCALE GENOMIC DNA]</scope>
    <source>
        <strain evidence="8 9">CBS 33761</strain>
    </source>
</reference>
<evidence type="ECO:0000313" key="8">
    <source>
        <dbReference type="EMBL" id="KAK8056155.1"/>
    </source>
</evidence>
<dbReference type="Pfam" id="PF02836">
    <property type="entry name" value="Glyco_hydro_2_C"/>
    <property type="match status" value="1"/>
</dbReference>
<dbReference type="Gene3D" id="2.60.40.10">
    <property type="entry name" value="Immunoglobulins"/>
    <property type="match status" value="1"/>
</dbReference>
<evidence type="ECO:0000313" key="9">
    <source>
        <dbReference type="Proteomes" id="UP001444661"/>
    </source>
</evidence>
<dbReference type="InterPro" id="IPR008979">
    <property type="entry name" value="Galactose-bd-like_sf"/>
</dbReference>
<protein>
    <submittedName>
        <fullName evidence="8">Glycoside hydrolase superfamily</fullName>
    </submittedName>
</protein>
<evidence type="ECO:0000259" key="5">
    <source>
        <dbReference type="Pfam" id="PF00703"/>
    </source>
</evidence>
<dbReference type="InterPro" id="IPR041562">
    <property type="entry name" value="MCM_lid"/>
</dbReference>
<comment type="caution">
    <text evidence="8">The sequence shown here is derived from an EMBL/GenBank/DDBJ whole genome shotgun (WGS) entry which is preliminary data.</text>
</comment>
<accession>A0ABR1UB89</accession>
<dbReference type="InterPro" id="IPR013783">
    <property type="entry name" value="Ig-like_fold"/>
</dbReference>
<dbReference type="InterPro" id="IPR036156">
    <property type="entry name" value="Beta-gal/glucu_dom_sf"/>
</dbReference>
<evidence type="ECO:0000256" key="3">
    <source>
        <dbReference type="ARBA" id="ARBA00023295"/>
    </source>
</evidence>
<dbReference type="GO" id="GO:0016787">
    <property type="term" value="F:hydrolase activity"/>
    <property type="evidence" value="ECO:0007669"/>
    <property type="project" value="UniProtKB-KW"/>
</dbReference>
<feature type="compositionally biased region" description="Pro residues" evidence="4">
    <location>
        <begin position="148"/>
        <end position="158"/>
    </location>
</feature>
<dbReference type="SUPFAM" id="SSF49303">
    <property type="entry name" value="beta-Galactosidase/glucuronidase domain"/>
    <property type="match status" value="1"/>
</dbReference>
<dbReference type="Pfam" id="PF21128">
    <property type="entry name" value="WHD_MCM4"/>
    <property type="match status" value="1"/>
</dbReference>
<gene>
    <name evidence="8" type="ORF">PG993_001382</name>
</gene>
<evidence type="ECO:0000256" key="4">
    <source>
        <dbReference type="SAM" id="MobiDB-lite"/>
    </source>
</evidence>
<evidence type="ECO:0000256" key="1">
    <source>
        <dbReference type="ARBA" id="ARBA00007401"/>
    </source>
</evidence>
<feature type="domain" description="Glycoside hydrolase family 2 immunoglobulin-like beta-sandwich" evidence="5">
    <location>
        <begin position="488"/>
        <end position="535"/>
    </location>
</feature>
<evidence type="ECO:0000256" key="2">
    <source>
        <dbReference type="ARBA" id="ARBA00022801"/>
    </source>
</evidence>
<dbReference type="InterPro" id="IPR006103">
    <property type="entry name" value="Glyco_hydro_2_cat"/>
</dbReference>
<feature type="region of interest" description="Disordered" evidence="4">
    <location>
        <begin position="143"/>
        <end position="175"/>
    </location>
</feature>
<dbReference type="Proteomes" id="UP001444661">
    <property type="component" value="Unassembled WGS sequence"/>
</dbReference>
<name>A0ABR1UB89_9PEZI</name>
<dbReference type="InterPro" id="IPR006102">
    <property type="entry name" value="Ig-like_GH2"/>
</dbReference>